<evidence type="ECO:0000313" key="3">
    <source>
        <dbReference type="Proteomes" id="UP000023152"/>
    </source>
</evidence>
<dbReference type="OrthoDB" id="6114029at2759"/>
<dbReference type="InterPro" id="IPR011600">
    <property type="entry name" value="Pept_C14_caspase"/>
</dbReference>
<dbReference type="AlphaFoldDB" id="X6LHK9"/>
<dbReference type="EMBL" id="ASPP01039867">
    <property type="protein sequence ID" value="ETO00851.1"/>
    <property type="molecule type" value="Genomic_DNA"/>
</dbReference>
<dbReference type="GO" id="GO:0006508">
    <property type="term" value="P:proteolysis"/>
    <property type="evidence" value="ECO:0007669"/>
    <property type="project" value="InterPro"/>
</dbReference>
<protein>
    <recommendedName>
        <fullName evidence="1">Caspase family p20 domain-containing protein</fullName>
    </recommendedName>
</protein>
<dbReference type="SUPFAM" id="SSF52129">
    <property type="entry name" value="Caspase-like"/>
    <property type="match status" value="1"/>
</dbReference>
<evidence type="ECO:0000259" key="1">
    <source>
        <dbReference type="PROSITE" id="PS50208"/>
    </source>
</evidence>
<dbReference type="GO" id="GO:0004197">
    <property type="term" value="F:cysteine-type endopeptidase activity"/>
    <property type="evidence" value="ECO:0007669"/>
    <property type="project" value="InterPro"/>
</dbReference>
<sequence>MIAISKYGNQNDNIPSIENDVKNFMELFKTELNYTFVRIPLQNTKKTDLLSFLQTAISDFSLHDNKYKYDGLILIVCGHGYDGLVVSCDKKLLSIDWIISFACDKMIGLRDLPKIFIIDTCRTKCDQLKMQYKSLCSLNQMLQDVKKELRSINNGEFYCVESQDTTYYDIIFNRK</sequence>
<evidence type="ECO:0000313" key="2">
    <source>
        <dbReference type="EMBL" id="ETO00851.1"/>
    </source>
</evidence>
<reference evidence="2 3" key="1">
    <citation type="journal article" date="2013" name="Curr. Biol.">
        <title>The Genome of the Foraminiferan Reticulomyxa filosa.</title>
        <authorList>
            <person name="Glockner G."/>
            <person name="Hulsmann N."/>
            <person name="Schleicher M."/>
            <person name="Noegel A.A."/>
            <person name="Eichinger L."/>
            <person name="Gallinger C."/>
            <person name="Pawlowski J."/>
            <person name="Sierra R."/>
            <person name="Euteneuer U."/>
            <person name="Pillet L."/>
            <person name="Moustafa A."/>
            <person name="Platzer M."/>
            <person name="Groth M."/>
            <person name="Szafranski K."/>
            <person name="Schliwa M."/>
        </authorList>
    </citation>
    <scope>NUCLEOTIDE SEQUENCE [LARGE SCALE GENOMIC DNA]</scope>
</reference>
<dbReference type="InterPro" id="IPR001309">
    <property type="entry name" value="Pept_C14_p20"/>
</dbReference>
<dbReference type="InterPro" id="IPR029030">
    <property type="entry name" value="Caspase-like_dom_sf"/>
</dbReference>
<keyword evidence="3" id="KW-1185">Reference proteome</keyword>
<feature type="domain" description="Caspase family p20" evidence="1">
    <location>
        <begin position="53"/>
        <end position="122"/>
    </location>
</feature>
<gene>
    <name evidence="2" type="ORF">RFI_36587</name>
</gene>
<name>X6LHK9_RETFI</name>
<accession>X6LHK9</accession>
<comment type="caution">
    <text evidence="2">The sequence shown here is derived from an EMBL/GenBank/DDBJ whole genome shotgun (WGS) entry which is preliminary data.</text>
</comment>
<organism evidence="2 3">
    <name type="scientific">Reticulomyxa filosa</name>
    <dbReference type="NCBI Taxonomy" id="46433"/>
    <lineage>
        <taxon>Eukaryota</taxon>
        <taxon>Sar</taxon>
        <taxon>Rhizaria</taxon>
        <taxon>Retaria</taxon>
        <taxon>Foraminifera</taxon>
        <taxon>Monothalamids</taxon>
        <taxon>Reticulomyxidae</taxon>
        <taxon>Reticulomyxa</taxon>
    </lineage>
</organism>
<proteinExistence type="predicted"/>
<dbReference type="Gene3D" id="3.40.50.1460">
    <property type="match status" value="1"/>
</dbReference>
<dbReference type="Pfam" id="PF00656">
    <property type="entry name" value="Peptidase_C14"/>
    <property type="match status" value="1"/>
</dbReference>
<dbReference type="PROSITE" id="PS50208">
    <property type="entry name" value="CASPASE_P20"/>
    <property type="match status" value="1"/>
</dbReference>
<dbReference type="Proteomes" id="UP000023152">
    <property type="component" value="Unassembled WGS sequence"/>
</dbReference>